<dbReference type="FunFam" id="2.10.25.10:FF:000100">
    <property type="entry name" value="neurogenic locus notch homolog protein 3"/>
    <property type="match status" value="1"/>
</dbReference>
<dbReference type="PROSITE" id="PS00022">
    <property type="entry name" value="EGF_1"/>
    <property type="match status" value="5"/>
</dbReference>
<dbReference type="PROSITE" id="PS00232">
    <property type="entry name" value="CADHERIN_1"/>
    <property type="match status" value="5"/>
</dbReference>
<feature type="domain" description="Cadherin" evidence="18">
    <location>
        <begin position="549"/>
        <end position="646"/>
    </location>
</feature>
<dbReference type="PROSITE" id="PS01187">
    <property type="entry name" value="EGF_CA"/>
    <property type="match status" value="1"/>
</dbReference>
<keyword evidence="10 13" id="KW-1015">Disulfide bond</keyword>
<dbReference type="Pfam" id="PF00028">
    <property type="entry name" value="Cadherin"/>
    <property type="match status" value="12"/>
</dbReference>
<dbReference type="GO" id="GO:0016477">
    <property type="term" value="P:cell migration"/>
    <property type="evidence" value="ECO:0007669"/>
    <property type="project" value="TreeGrafter"/>
</dbReference>
<proteinExistence type="predicted"/>
<evidence type="ECO:0000256" key="8">
    <source>
        <dbReference type="ARBA" id="ARBA00022989"/>
    </source>
</evidence>
<organism evidence="19 20">
    <name type="scientific">Paralvinella palmiformis</name>
    <dbReference type="NCBI Taxonomy" id="53620"/>
    <lineage>
        <taxon>Eukaryota</taxon>
        <taxon>Metazoa</taxon>
        <taxon>Spiralia</taxon>
        <taxon>Lophotrochozoa</taxon>
        <taxon>Annelida</taxon>
        <taxon>Polychaeta</taxon>
        <taxon>Sedentaria</taxon>
        <taxon>Canalipalpata</taxon>
        <taxon>Terebellida</taxon>
        <taxon>Terebelliformia</taxon>
        <taxon>Alvinellidae</taxon>
        <taxon>Paralvinella</taxon>
    </lineage>
</organism>
<comment type="caution">
    <text evidence="13">Lacks conserved residue(s) required for the propagation of feature annotation.</text>
</comment>
<evidence type="ECO:0000256" key="6">
    <source>
        <dbReference type="ARBA" id="ARBA00022837"/>
    </source>
</evidence>
<feature type="domain" description="Laminin G" evidence="16">
    <location>
        <begin position="1751"/>
        <end position="1951"/>
    </location>
</feature>
<feature type="disulfide bond" evidence="13">
    <location>
        <begin position="1704"/>
        <end position="1713"/>
    </location>
</feature>
<evidence type="ECO:0000256" key="4">
    <source>
        <dbReference type="ARBA" id="ARBA00022729"/>
    </source>
</evidence>
<evidence type="ECO:0000256" key="10">
    <source>
        <dbReference type="ARBA" id="ARBA00023157"/>
    </source>
</evidence>
<dbReference type="FunFam" id="2.60.40.60:FF:000015">
    <property type="entry name" value="FAT atypical cadherin 1"/>
    <property type="match status" value="1"/>
</dbReference>
<feature type="domain" description="EGF-like" evidence="17">
    <location>
        <begin position="1716"/>
        <end position="1753"/>
    </location>
</feature>
<feature type="compositionally biased region" description="Basic and acidic residues" evidence="14">
    <location>
        <begin position="2726"/>
        <end position="2737"/>
    </location>
</feature>
<protein>
    <submittedName>
        <fullName evidence="19">Uncharacterized protein</fullName>
    </submittedName>
</protein>
<dbReference type="PANTHER" id="PTHR24027">
    <property type="entry name" value="CADHERIN-23"/>
    <property type="match status" value="1"/>
</dbReference>
<feature type="compositionally biased region" description="Low complexity" evidence="14">
    <location>
        <begin position="2254"/>
        <end position="2263"/>
    </location>
</feature>
<feature type="compositionally biased region" description="Low complexity" evidence="14">
    <location>
        <begin position="2675"/>
        <end position="2689"/>
    </location>
</feature>
<evidence type="ECO:0000313" key="20">
    <source>
        <dbReference type="Proteomes" id="UP001208570"/>
    </source>
</evidence>
<accession>A0AAD9K1M3</accession>
<keyword evidence="9 15" id="KW-0472">Membrane</keyword>
<feature type="domain" description="Cadherin" evidence="18">
    <location>
        <begin position="758"/>
        <end position="862"/>
    </location>
</feature>
<dbReference type="Gene3D" id="2.60.120.200">
    <property type="match status" value="2"/>
</dbReference>
<evidence type="ECO:0000313" key="19">
    <source>
        <dbReference type="EMBL" id="KAK2163197.1"/>
    </source>
</evidence>
<dbReference type="InterPro" id="IPR001881">
    <property type="entry name" value="EGF-like_Ca-bd_dom"/>
</dbReference>
<dbReference type="Pfam" id="PF00008">
    <property type="entry name" value="EGF"/>
    <property type="match status" value="2"/>
</dbReference>
<dbReference type="Gene3D" id="2.10.25.10">
    <property type="entry name" value="Laminin"/>
    <property type="match status" value="5"/>
</dbReference>
<feature type="disulfide bond" evidence="13">
    <location>
        <begin position="1976"/>
        <end position="1985"/>
    </location>
</feature>
<feature type="domain" description="Cadherin" evidence="18">
    <location>
        <begin position="132"/>
        <end position="235"/>
    </location>
</feature>
<dbReference type="PRINTS" id="PR00205">
    <property type="entry name" value="CADHERIN"/>
</dbReference>
<dbReference type="PROSITE" id="PS50025">
    <property type="entry name" value="LAM_G_DOMAIN"/>
    <property type="match status" value="2"/>
</dbReference>
<dbReference type="EMBL" id="JAODUP010000084">
    <property type="protein sequence ID" value="KAK2163197.1"/>
    <property type="molecule type" value="Genomic_DNA"/>
</dbReference>
<dbReference type="Proteomes" id="UP001208570">
    <property type="component" value="Unassembled WGS sequence"/>
</dbReference>
<feature type="domain" description="EGF-like" evidence="17">
    <location>
        <begin position="1639"/>
        <end position="1676"/>
    </location>
</feature>
<evidence type="ECO:0000259" key="16">
    <source>
        <dbReference type="PROSITE" id="PS50025"/>
    </source>
</evidence>
<feature type="domain" description="Cadherin" evidence="18">
    <location>
        <begin position="342"/>
        <end position="444"/>
    </location>
</feature>
<feature type="domain" description="EGF-like" evidence="17">
    <location>
        <begin position="1678"/>
        <end position="1714"/>
    </location>
</feature>
<keyword evidence="7" id="KW-0130">Cell adhesion</keyword>
<evidence type="ECO:0000256" key="9">
    <source>
        <dbReference type="ARBA" id="ARBA00023136"/>
    </source>
</evidence>
<dbReference type="Gene3D" id="2.60.40.60">
    <property type="entry name" value="Cadherins"/>
    <property type="match status" value="12"/>
</dbReference>
<dbReference type="FunFam" id="2.60.40.60:FF:000080">
    <property type="entry name" value="FAT atypical cadherin 1"/>
    <property type="match status" value="1"/>
</dbReference>
<feature type="region of interest" description="Disordered" evidence="14">
    <location>
        <begin position="2596"/>
        <end position="2617"/>
    </location>
</feature>
<dbReference type="PROSITE" id="PS50026">
    <property type="entry name" value="EGF_3"/>
    <property type="match status" value="5"/>
</dbReference>
<keyword evidence="20" id="KW-1185">Reference proteome</keyword>
<feature type="domain" description="EGF-like" evidence="17">
    <location>
        <begin position="1579"/>
        <end position="1637"/>
    </location>
</feature>
<feature type="compositionally biased region" description="Basic and acidic residues" evidence="14">
    <location>
        <begin position="2527"/>
        <end position="2541"/>
    </location>
</feature>
<feature type="domain" description="Cadherin" evidence="18">
    <location>
        <begin position="236"/>
        <end position="341"/>
    </location>
</feature>
<feature type="domain" description="Cadherin" evidence="18">
    <location>
        <begin position="445"/>
        <end position="549"/>
    </location>
</feature>
<feature type="domain" description="Cadherin" evidence="18">
    <location>
        <begin position="647"/>
        <end position="757"/>
    </location>
</feature>
<comment type="subcellular location">
    <subcellularLocation>
        <location evidence="1">Membrane</location>
        <topology evidence="1">Single-pass membrane protein</topology>
    </subcellularLocation>
</comment>
<keyword evidence="6 12" id="KW-0106">Calcium</keyword>
<dbReference type="PANTHER" id="PTHR24027:SF438">
    <property type="entry name" value="CADHERIN 23"/>
    <property type="match status" value="1"/>
</dbReference>
<feature type="region of interest" description="Disordered" evidence="14">
    <location>
        <begin position="2671"/>
        <end position="2737"/>
    </location>
</feature>
<evidence type="ECO:0000256" key="2">
    <source>
        <dbReference type="ARBA" id="ARBA00022536"/>
    </source>
</evidence>
<dbReference type="PROSITE" id="PS01186">
    <property type="entry name" value="EGF_2"/>
    <property type="match status" value="2"/>
</dbReference>
<evidence type="ECO:0000256" key="7">
    <source>
        <dbReference type="ARBA" id="ARBA00022889"/>
    </source>
</evidence>
<dbReference type="InterPro" id="IPR002126">
    <property type="entry name" value="Cadherin-like_dom"/>
</dbReference>
<feature type="disulfide bond" evidence="13">
    <location>
        <begin position="1627"/>
        <end position="1636"/>
    </location>
</feature>
<dbReference type="CDD" id="cd00110">
    <property type="entry name" value="LamG"/>
    <property type="match status" value="2"/>
</dbReference>
<evidence type="ECO:0000256" key="13">
    <source>
        <dbReference type="PROSITE-ProRule" id="PRU00076"/>
    </source>
</evidence>
<dbReference type="FunFam" id="2.60.40.60:FF:000106">
    <property type="entry name" value="FAT atypical cadherin 4"/>
    <property type="match status" value="1"/>
</dbReference>
<keyword evidence="2 13" id="KW-0245">EGF-like domain</keyword>
<feature type="domain" description="Laminin G" evidence="16">
    <location>
        <begin position="2003"/>
        <end position="2182"/>
    </location>
</feature>
<evidence type="ECO:0000256" key="12">
    <source>
        <dbReference type="PROSITE-ProRule" id="PRU00043"/>
    </source>
</evidence>
<feature type="compositionally biased region" description="Polar residues" evidence="14">
    <location>
        <begin position="2509"/>
        <end position="2520"/>
    </location>
</feature>
<dbReference type="Pfam" id="PF12661">
    <property type="entry name" value="hEGF"/>
    <property type="match status" value="1"/>
</dbReference>
<dbReference type="Pfam" id="PF02210">
    <property type="entry name" value="Laminin_G_2"/>
    <property type="match status" value="1"/>
</dbReference>
<evidence type="ECO:0000259" key="17">
    <source>
        <dbReference type="PROSITE" id="PS50026"/>
    </source>
</evidence>
<keyword evidence="5" id="KW-0677">Repeat</keyword>
<dbReference type="Pfam" id="PF00054">
    <property type="entry name" value="Laminin_G_1"/>
    <property type="match status" value="1"/>
</dbReference>
<dbReference type="GO" id="GO:0008013">
    <property type="term" value="F:beta-catenin binding"/>
    <property type="evidence" value="ECO:0007669"/>
    <property type="project" value="TreeGrafter"/>
</dbReference>
<keyword evidence="4" id="KW-0732">Signal</keyword>
<feature type="region of interest" description="Disordered" evidence="14">
    <location>
        <begin position="2506"/>
        <end position="2562"/>
    </location>
</feature>
<dbReference type="InterPro" id="IPR018097">
    <property type="entry name" value="EGF_Ca-bd_CS"/>
</dbReference>
<keyword evidence="11" id="KW-0325">Glycoprotein</keyword>
<evidence type="ECO:0000256" key="5">
    <source>
        <dbReference type="ARBA" id="ARBA00022737"/>
    </source>
</evidence>
<dbReference type="PROSITE" id="PS00010">
    <property type="entry name" value="ASX_HYDROXYL"/>
    <property type="match status" value="2"/>
</dbReference>
<dbReference type="InterPro" id="IPR039808">
    <property type="entry name" value="Cadherin"/>
</dbReference>
<dbReference type="FunFam" id="2.10.25.10:FF:000472">
    <property type="entry name" value="Uncharacterized protein, isoform A"/>
    <property type="match status" value="1"/>
</dbReference>
<feature type="domain" description="Cadherin" evidence="18">
    <location>
        <begin position="969"/>
        <end position="1073"/>
    </location>
</feature>
<dbReference type="InterPro" id="IPR000742">
    <property type="entry name" value="EGF"/>
</dbReference>
<dbReference type="InterPro" id="IPR000152">
    <property type="entry name" value="EGF-type_Asp/Asn_hydroxyl_site"/>
</dbReference>
<evidence type="ECO:0000256" key="14">
    <source>
        <dbReference type="SAM" id="MobiDB-lite"/>
    </source>
</evidence>
<gene>
    <name evidence="19" type="ORF">LSH36_84g09040</name>
</gene>
<feature type="domain" description="Cadherin" evidence="18">
    <location>
        <begin position="1074"/>
        <end position="1179"/>
    </location>
</feature>
<reference evidence="19" key="1">
    <citation type="journal article" date="2023" name="Mol. Biol. Evol.">
        <title>Third-Generation Sequencing Reveals the Adaptive Role of the Epigenome in Three Deep-Sea Polychaetes.</title>
        <authorList>
            <person name="Perez M."/>
            <person name="Aroh O."/>
            <person name="Sun Y."/>
            <person name="Lan Y."/>
            <person name="Juniper S.K."/>
            <person name="Young C.R."/>
            <person name="Angers B."/>
            <person name="Qian P.Y."/>
        </authorList>
    </citation>
    <scope>NUCLEOTIDE SEQUENCE</scope>
    <source>
        <strain evidence="19">P08H-3</strain>
    </source>
</reference>
<feature type="domain" description="EGF-like" evidence="17">
    <location>
        <begin position="1947"/>
        <end position="1986"/>
    </location>
</feature>
<dbReference type="CDD" id="cd00054">
    <property type="entry name" value="EGF_CA"/>
    <property type="match status" value="4"/>
</dbReference>
<dbReference type="InterPro" id="IPR013320">
    <property type="entry name" value="ConA-like_dom_sf"/>
</dbReference>
<evidence type="ECO:0000256" key="3">
    <source>
        <dbReference type="ARBA" id="ARBA00022692"/>
    </source>
</evidence>
<dbReference type="InterPro" id="IPR049883">
    <property type="entry name" value="NOTCH1_EGF-like"/>
</dbReference>
<dbReference type="SMART" id="SM00282">
    <property type="entry name" value="LamG"/>
    <property type="match status" value="2"/>
</dbReference>
<feature type="compositionally biased region" description="Pro residues" evidence="14">
    <location>
        <begin position="2690"/>
        <end position="2703"/>
    </location>
</feature>
<feature type="compositionally biased region" description="Basic residues" evidence="14">
    <location>
        <begin position="2370"/>
        <end position="2382"/>
    </location>
</feature>
<dbReference type="SMART" id="SM00179">
    <property type="entry name" value="EGF_CA"/>
    <property type="match status" value="4"/>
</dbReference>
<dbReference type="InterPro" id="IPR001791">
    <property type="entry name" value="Laminin_G"/>
</dbReference>
<keyword evidence="8 15" id="KW-1133">Transmembrane helix</keyword>
<feature type="compositionally biased region" description="Polar residues" evidence="14">
    <location>
        <begin position="2419"/>
        <end position="2429"/>
    </location>
</feature>
<dbReference type="PROSITE" id="PS50268">
    <property type="entry name" value="CADHERIN_2"/>
    <property type="match status" value="12"/>
</dbReference>
<feature type="disulfide bond" evidence="13">
    <location>
        <begin position="1666"/>
        <end position="1675"/>
    </location>
</feature>
<dbReference type="InterPro" id="IPR020894">
    <property type="entry name" value="Cadherin_CS"/>
</dbReference>
<dbReference type="InterPro" id="IPR015919">
    <property type="entry name" value="Cadherin-like_sf"/>
</dbReference>
<dbReference type="GO" id="GO:0007156">
    <property type="term" value="P:homophilic cell adhesion via plasma membrane adhesion molecules"/>
    <property type="evidence" value="ECO:0007669"/>
    <property type="project" value="InterPro"/>
</dbReference>
<name>A0AAD9K1M3_9ANNE</name>
<dbReference type="InterPro" id="IPR013032">
    <property type="entry name" value="EGF-like_CS"/>
</dbReference>
<dbReference type="FunFam" id="2.60.40.60:FF:000116">
    <property type="entry name" value="Dachsous cadherin-related 2"/>
    <property type="match status" value="2"/>
</dbReference>
<feature type="compositionally biased region" description="Polar residues" evidence="14">
    <location>
        <begin position="2281"/>
        <end position="2292"/>
    </location>
</feature>
<dbReference type="SUPFAM" id="SSF49313">
    <property type="entry name" value="Cadherin-like"/>
    <property type="match status" value="12"/>
</dbReference>
<dbReference type="GO" id="GO:0045296">
    <property type="term" value="F:cadherin binding"/>
    <property type="evidence" value="ECO:0007669"/>
    <property type="project" value="TreeGrafter"/>
</dbReference>
<evidence type="ECO:0000259" key="18">
    <source>
        <dbReference type="PROSITE" id="PS50268"/>
    </source>
</evidence>
<feature type="region of interest" description="Disordered" evidence="14">
    <location>
        <begin position="2360"/>
        <end position="2443"/>
    </location>
</feature>
<feature type="compositionally biased region" description="Polar residues" evidence="14">
    <location>
        <begin position="2710"/>
        <end position="2722"/>
    </location>
</feature>
<feature type="disulfide bond" evidence="13">
    <location>
        <begin position="1743"/>
        <end position="1752"/>
    </location>
</feature>
<feature type="domain" description="Cadherin" evidence="18">
    <location>
        <begin position="1180"/>
        <end position="1285"/>
    </location>
</feature>
<dbReference type="GO" id="GO:0007163">
    <property type="term" value="P:establishment or maintenance of cell polarity"/>
    <property type="evidence" value="ECO:0007669"/>
    <property type="project" value="UniProtKB-ARBA"/>
</dbReference>
<dbReference type="Pfam" id="PF07645">
    <property type="entry name" value="EGF_CA"/>
    <property type="match status" value="1"/>
</dbReference>
<dbReference type="GO" id="GO:0005509">
    <property type="term" value="F:calcium ion binding"/>
    <property type="evidence" value="ECO:0007669"/>
    <property type="project" value="UniProtKB-UniRule"/>
</dbReference>
<dbReference type="SMART" id="SM00112">
    <property type="entry name" value="CA"/>
    <property type="match status" value="12"/>
</dbReference>
<feature type="transmembrane region" description="Helical" evidence="15">
    <location>
        <begin position="2197"/>
        <end position="2218"/>
    </location>
</feature>
<dbReference type="GO" id="GO:0016342">
    <property type="term" value="C:catenin complex"/>
    <property type="evidence" value="ECO:0007669"/>
    <property type="project" value="TreeGrafter"/>
</dbReference>
<feature type="domain" description="Cadherin" evidence="18">
    <location>
        <begin position="864"/>
        <end position="968"/>
    </location>
</feature>
<dbReference type="CDD" id="cd11304">
    <property type="entry name" value="Cadherin_repeat"/>
    <property type="match status" value="12"/>
</dbReference>
<dbReference type="FunFam" id="2.60.40.60:FF:000039">
    <property type="entry name" value="FAT atypical cadherin 3"/>
    <property type="match status" value="1"/>
</dbReference>
<keyword evidence="3 15" id="KW-0812">Transmembrane</keyword>
<dbReference type="FunFam" id="2.60.40.60:FF:000002">
    <property type="entry name" value="Protocadherin alpha 2"/>
    <property type="match status" value="1"/>
</dbReference>
<feature type="domain" description="Cadherin" evidence="18">
    <location>
        <begin position="1314"/>
        <end position="1393"/>
    </location>
</feature>
<dbReference type="FunFam" id="2.60.40.60:FF:000020">
    <property type="entry name" value="Dachsous cadherin-related 1b"/>
    <property type="match status" value="3"/>
</dbReference>
<dbReference type="SMART" id="SM00181">
    <property type="entry name" value="EGF"/>
    <property type="match status" value="5"/>
</dbReference>
<feature type="compositionally biased region" description="Polar residues" evidence="14">
    <location>
        <begin position="2390"/>
        <end position="2410"/>
    </location>
</feature>
<evidence type="ECO:0000256" key="11">
    <source>
        <dbReference type="ARBA" id="ARBA00023180"/>
    </source>
</evidence>
<dbReference type="SUPFAM" id="SSF49899">
    <property type="entry name" value="Concanavalin A-like lectins/glucanases"/>
    <property type="match status" value="2"/>
</dbReference>
<feature type="region of interest" description="Disordered" evidence="14">
    <location>
        <begin position="2226"/>
        <end position="2268"/>
    </location>
</feature>
<sequence>MFAPVVLSLNVFIGNLTVLIATDLSQPQVILARLRPWVLYVAPCLFTVAYPCASVKVTYLPSRKPSRDTAQHEDISSSLVEVLTILKRMPSSALSLYLEHKFPPVRCIPRLTGTGTVTVLVEDDNDNSPQFQYAHYVARIQENLPPGSDVVQVYAIDRDQDKNAEISYSLVSNGDGKFDIDSATGQVSTAVELDREDTESYTLVAMAMDFGSLPHSSTVTVTVSVLDANDNSPVFREGNYNVYIRDPTTTGLFIIGVLAIDGDSEENADITYSLFDNKDVSNFDINPERGIITAHNDLSSTASPAGYTFRVRAADKGQNPRLDETYVTVKFLPEEGQFPVITSTERSFRISENTEVGHYVTTISAVSSKPGAKLTFHISGGNTAESFIIQPTTGVLTSQKSLDYEMMKNYNLWIEARDDSTHPLSDYVMLNIDVEDENDNWPVFDHLYYDAAVLENKGSESSVIKVMATDADSGDNGRVTFRIVGDGGNSEFRIDPDTGDIHTRQMLNREAVDLYQLVVVASDNGAEKKSATATVDVRVLDVNDNPPKFSGLFSTGIPENAPIGQSVIRITCTDQDIQPNNIITYSINSNEFEIGHSSGEITVKHHLDRELKDSYTLRVYANDGSFQAETDVVIDILDVNDNAPSFTQGSYTFSLVEQEPSGTYIGNIHATDRDISGPNSVVYYRLGEASEFFKVDAQTGNVTSRMVFTYRNVTFVGFSENIYHINILAIDQGDSPLQNKVPVTIEIKPANKHPPQFDQPEYSVPVAEDAVIGQTIFQLNASDLDFGVNAEIEYHKLDGNGTSHISINNATGIMTVANSLSGLARQEFWIRIEARDKGLLAKSSTTIVILKVAEVNRHAPRFTGDMVFQVTIPEDKALGSIIATVSATDQDTGQNGLVSYYITGGDPDQQFSIDESGGWLRVSQALDYEVRRVHYLNMTARDRGLLPKELTKLFTIYLTDVNDSPPQFGAMLYNGSIQENAYSGTVVLDMNATDADTPDNSIVAYSLMGASNVLNIFTINDTTGVIRSQGAIDYEKDQTYAVTVRAINPGTSLSGSTEVSISVIGVNEYVAHFTKEEYTFVVSESSDPGSSVGVVSATDNDLGVDGKVKYYLVGDSNMKGFSLDPDLGLLTISSYVDREAASEVNLDILAKNEGPIHGNDTSSVAVRVVIRDSNDPPRFTQSVYEADVKEDVPLQSSVIQVVAVDNDVLQNDRTFSYTILAGNKDHQFEIEADSGWIKTISSLDREMVDQYTLKIGAVDRGTPPKTGTSSVKLWVADVNDNGPHFSPDIPVGHILEEQDPYTDVIMTLTDFTFDHDLPPQGPFTYTLKSQVDTFDVAISTGQVKSKVKLNREGMAGYLVTVEVMDSGTPMMSSTLTFSVQVDDINDSPSSPRPLNIHIYAFQGRFPGGKIADVKPVDPDVSGEYKCSLTSGNTNLFSIPALCDLHLAQVQDMSDQNINIRGSDGVHSVVDYPGQVAFSRFDENTMMNSVVIVLSDIRVKQFLDDSYVSFLTAMNSVFSDATDVLLFAMEEVKEENHINLFVSVQRTLGSYMSKAEVTQRVLTNENTLENAANVQIASVNEDPCTGVPCENGGICSYEVTFSETISIADSTSIVFTSPTIRQDVRCACPDGFQGDKCDEPINQCENKPCQNGGTCVNLDPGKYQCNCLPSWTGTRCEQDVNECNQSVCQNGGTCINTAGSYSCLCLAQFTGQHCELTLDPCASGPCLNGATCLTTSDGSYSCQCSYGDRGRNCEITSKGFQALSYLQYKVSVHRQVNFMTLELATTSSYALLLYYPGGNGDFLALEIISGIAQLSFKMGTDATVRVTVPKRIDDGRWHRIEAERTGKVGSLRVSDCPNSEIQCSDCLTSDTTCFSQAAGQTIQYMDTTPDLLYIGGVANIETLLLYPGHVTSHDFSGCMRDFLINGKDLQEQTPIASSGIAATCQRSEEGVCMVNGKDVCENGATCIDEWDTYRCQCPDGYTGINCDQLVSSFAFSPGAVVSYTQRESYHRDQLIAQQSTRVKRSSDSHVISLTFVTKVKNGSLFYSRAPSGYMQIYMMNGKVGYKTWTAGSGHDQSMLVEKDASDSEVHNVTFRIQGNTVTLHVDSAVVEMMLNGDIYDPLGLDIKVMTLGSIPKEYLLSGVVEADFNGCLDDFIIDGEAMPLDGATERFHVTPSGNIDFECGLAAAATGPPVTVTIIVIVVFFGIFLIVILVIVFVIRWRRRKAKKEDGERTKPNGTVTGKSNGQINKSGDIDGNNGQDSGFGDQGDSEEMFIRQHIANQLGTGQNSSTTPRPDLVESDSTAMNLRPGDVVLENGGVFNEGYNEEPPEHYDIDNASSIAPSDLVDIVAHYKRYRHGNLQPRLPTSAYPQHKHLHSSHHHRASPGLHPDSLTSVSRDSPISLSSRHSNSPHTRRHQRPHNNLNRQSPHIPNQGPVANIPVAPSSLRSTPLSGISAMYPQSTSSVYSDRVPVANGSRPNSRLRQPITQLGLRSTPTVGLTVDDIHRMNTHSKNSPSTMDMVSSSSEEPENKVNHTDFTHADLLDPGAMLPPESSSEESANDSFTCSEFEYDNDRMRNDFMNHNRLVPRLMRVDEDEADDRQVKYDSQGMSDSTRDDSFSTFFTSEDELSMGKTGSKKLPPNALNLEYLLNWGPNFDKLVGVFMDIAQLPDTEAMNRSTPSSRPPSRTSPKPISPYPKAPTPTSPLPVIVENQDSYQRQVGNHATNKHHLENHVSEEYV</sequence>
<dbReference type="SUPFAM" id="SSF57196">
    <property type="entry name" value="EGF/Laminin"/>
    <property type="match status" value="2"/>
</dbReference>
<comment type="caution">
    <text evidence="19">The sequence shown here is derived from an EMBL/GenBank/DDBJ whole genome shotgun (WGS) entry which is preliminary data.</text>
</comment>
<feature type="compositionally biased region" description="Polar residues" evidence="14">
    <location>
        <begin position="2235"/>
        <end position="2249"/>
    </location>
</feature>
<evidence type="ECO:0000256" key="15">
    <source>
        <dbReference type="SAM" id="Phobius"/>
    </source>
</evidence>
<feature type="region of interest" description="Disordered" evidence="14">
    <location>
        <begin position="2281"/>
        <end position="2308"/>
    </location>
</feature>
<evidence type="ECO:0000256" key="1">
    <source>
        <dbReference type="ARBA" id="ARBA00004167"/>
    </source>
</evidence>